<sequence length="211" mass="24848">RKYGDDMIIIKASYENIHFFCRDNSQFFYFTLCDKYIHILDVKKADFLPTLLLEGVNQISQIVRVENGRITVKGLIQNKWHLVTTRLPEGFFHIGEFDNYKTLLKFAIKENCREILLQWKARNEFISRLNKGGNKLQITKKTSLRILTSIYQTDDGTIYYWRDIPQRLDPPRLFALSQRSYVDATLPDNVEMHYIPGTHDNTLYLSSTDEV</sequence>
<comment type="caution">
    <text evidence="1">The sequence shown here is derived from an EMBL/GenBank/DDBJ whole genome shotgun (WGS) entry which is preliminary data.</text>
</comment>
<reference evidence="2" key="1">
    <citation type="submission" date="2022-10" db="EMBL/GenBank/DDBJ databases">
        <title>Genome assembly of Pristionchus species.</title>
        <authorList>
            <person name="Yoshida K."/>
            <person name="Sommer R.J."/>
        </authorList>
    </citation>
    <scope>NUCLEOTIDE SEQUENCE [LARGE SCALE GENOMIC DNA]</scope>
    <source>
        <strain evidence="2">RS5460</strain>
    </source>
</reference>
<organism evidence="1 2">
    <name type="scientific">Pristionchus mayeri</name>
    <dbReference type="NCBI Taxonomy" id="1317129"/>
    <lineage>
        <taxon>Eukaryota</taxon>
        <taxon>Metazoa</taxon>
        <taxon>Ecdysozoa</taxon>
        <taxon>Nematoda</taxon>
        <taxon>Chromadorea</taxon>
        <taxon>Rhabditida</taxon>
        <taxon>Rhabditina</taxon>
        <taxon>Diplogasteromorpha</taxon>
        <taxon>Diplogasteroidea</taxon>
        <taxon>Neodiplogasteridae</taxon>
        <taxon>Pristionchus</taxon>
    </lineage>
</organism>
<feature type="non-terminal residue" evidence="1">
    <location>
        <position position="1"/>
    </location>
</feature>
<accession>A0AAN5CEU7</accession>
<dbReference type="AlphaFoldDB" id="A0AAN5CEU7"/>
<keyword evidence="2" id="KW-1185">Reference proteome</keyword>
<evidence type="ECO:0000313" key="1">
    <source>
        <dbReference type="EMBL" id="GMR39216.1"/>
    </source>
</evidence>
<dbReference type="EMBL" id="BTRK01000002">
    <property type="protein sequence ID" value="GMR39216.1"/>
    <property type="molecule type" value="Genomic_DNA"/>
</dbReference>
<dbReference type="Proteomes" id="UP001328107">
    <property type="component" value="Unassembled WGS sequence"/>
</dbReference>
<feature type="non-terminal residue" evidence="1">
    <location>
        <position position="211"/>
    </location>
</feature>
<name>A0AAN5CEU7_9BILA</name>
<proteinExistence type="predicted"/>
<evidence type="ECO:0000313" key="2">
    <source>
        <dbReference type="Proteomes" id="UP001328107"/>
    </source>
</evidence>
<gene>
    <name evidence="1" type="ORF">PMAYCL1PPCAC_09411</name>
</gene>
<protein>
    <submittedName>
        <fullName evidence="1">Uncharacterized protein</fullName>
    </submittedName>
</protein>